<evidence type="ECO:0000256" key="9">
    <source>
        <dbReference type="HAMAP-Rule" id="MF_00020"/>
    </source>
</evidence>
<comment type="catalytic activity">
    <reaction evidence="9">
        <text>acetate + ATP = acetyl phosphate + ADP</text>
        <dbReference type="Rhea" id="RHEA:11352"/>
        <dbReference type="ChEBI" id="CHEBI:22191"/>
        <dbReference type="ChEBI" id="CHEBI:30089"/>
        <dbReference type="ChEBI" id="CHEBI:30616"/>
        <dbReference type="ChEBI" id="CHEBI:456216"/>
        <dbReference type="EC" id="2.7.2.1"/>
    </reaction>
</comment>
<dbReference type="GO" id="GO:0005524">
    <property type="term" value="F:ATP binding"/>
    <property type="evidence" value="ECO:0007669"/>
    <property type="project" value="UniProtKB-KW"/>
</dbReference>
<name>A0A2D2D2G4_METT3</name>
<comment type="cofactor">
    <cofactor evidence="9">
        <name>Mg(2+)</name>
        <dbReference type="ChEBI" id="CHEBI:18420"/>
    </cofactor>
    <cofactor evidence="9">
        <name>Mn(2+)</name>
        <dbReference type="ChEBI" id="CHEBI:29035"/>
    </cofactor>
    <text evidence="9">Mg(2+). Can also accept Mn(2+).</text>
</comment>
<evidence type="ECO:0000256" key="10">
    <source>
        <dbReference type="RuleBase" id="RU003835"/>
    </source>
</evidence>
<dbReference type="EMBL" id="CP023737">
    <property type="protein sequence ID" value="ATQ69175.1"/>
    <property type="molecule type" value="Genomic_DNA"/>
</dbReference>
<dbReference type="AlphaFoldDB" id="A0A2D2D2G4"/>
<dbReference type="PROSITE" id="PS01075">
    <property type="entry name" value="ACETATE_KINASE_1"/>
    <property type="match status" value="1"/>
</dbReference>
<feature type="site" description="Transition state stabilizer" evidence="9">
    <location>
        <position position="241"/>
    </location>
</feature>
<comment type="pathway">
    <text evidence="9">Metabolic intermediate biosynthesis; acetyl-CoA biosynthesis; acetyl-CoA from acetate: step 1/2.</text>
</comment>
<feature type="binding site" evidence="9">
    <location>
        <begin position="328"/>
        <end position="332"/>
    </location>
    <ligand>
        <name>ATP</name>
        <dbReference type="ChEBI" id="CHEBI:30616"/>
    </ligand>
</feature>
<comment type="function">
    <text evidence="9">Catalyzes the formation of acetyl phosphate from acetate and ATP. Can also catalyze the reverse reaction.</text>
</comment>
<evidence type="ECO:0000313" key="12">
    <source>
        <dbReference type="Proteomes" id="UP000230709"/>
    </source>
</evidence>
<dbReference type="Gene3D" id="3.30.420.40">
    <property type="match status" value="2"/>
</dbReference>
<gene>
    <name evidence="9" type="primary">ackA</name>
    <name evidence="11" type="ORF">CQW49_15765</name>
</gene>
<dbReference type="STRING" id="595536.GCA_000178815_02028"/>
<evidence type="ECO:0000256" key="7">
    <source>
        <dbReference type="ARBA" id="ARBA00022840"/>
    </source>
</evidence>
<feature type="binding site" evidence="9">
    <location>
        <position position="377"/>
    </location>
    <ligand>
        <name>Mg(2+)</name>
        <dbReference type="ChEBI" id="CHEBI:18420"/>
    </ligand>
</feature>
<dbReference type="InterPro" id="IPR004372">
    <property type="entry name" value="Ac/propionate_kinase"/>
</dbReference>
<sequence>MTGVLLALNAGSSSLKFALYDASSLTPLCRGAAAALGAKGQAAHFSAQGSAAEPLAAGAALAPDIDHEGAARWLIERIGARLPELELAVVGHRVVHGGAEFSSPVRVTPEILARLEAYIPLAPGHQPHNLAPIHSLLASRPDLPQIACFDTAFHRTQPRVAQLFPLPRAFAERGVLRYGFHGLSYQFIAQELRRLLPERAQGRVIVAHLGHGASLCAMRGLESVATTMGFTALDGLMMGSRSGAIDPGLLLHLILQEGLSALAVHKLLYDESGLLGVSGISDDLRALEADGSPVAEEAMALFAYRAAREIGSLASALGGLDCLVFTAGIGENSPTMRARICGYLGYLGVALDDAANARGALSIGAGAAEVLVVATNEEAVIAEAARGLWREGAAGR</sequence>
<evidence type="ECO:0000256" key="4">
    <source>
        <dbReference type="ARBA" id="ARBA00022723"/>
    </source>
</evidence>
<evidence type="ECO:0000256" key="5">
    <source>
        <dbReference type="ARBA" id="ARBA00022741"/>
    </source>
</evidence>
<dbReference type="EC" id="2.7.2.1" evidence="9"/>
<feature type="binding site" evidence="9">
    <location>
        <begin position="283"/>
        <end position="285"/>
    </location>
    <ligand>
        <name>ATP</name>
        <dbReference type="ChEBI" id="CHEBI:30616"/>
    </ligand>
</feature>
<evidence type="ECO:0000256" key="3">
    <source>
        <dbReference type="ARBA" id="ARBA00022679"/>
    </source>
</evidence>
<comment type="subcellular location">
    <subcellularLocation>
        <location evidence="9">Cytoplasm</location>
    </subcellularLocation>
</comment>
<keyword evidence="12" id="KW-1185">Reference proteome</keyword>
<dbReference type="RefSeq" id="WP_003610091.1">
    <property type="nucleotide sequence ID" value="NZ_ADVE02000001.1"/>
</dbReference>
<keyword evidence="6 9" id="KW-0418">Kinase</keyword>
<dbReference type="NCBIfam" id="TIGR00016">
    <property type="entry name" value="ackA"/>
    <property type="match status" value="1"/>
</dbReference>
<evidence type="ECO:0000313" key="11">
    <source>
        <dbReference type="EMBL" id="ATQ69175.1"/>
    </source>
</evidence>
<dbReference type="PIRSF" id="PIRSF000722">
    <property type="entry name" value="Acetate_prop_kin"/>
    <property type="match status" value="1"/>
</dbReference>
<dbReference type="GO" id="GO:0008776">
    <property type="term" value="F:acetate kinase activity"/>
    <property type="evidence" value="ECO:0007669"/>
    <property type="project" value="UniProtKB-UniRule"/>
</dbReference>
<evidence type="ECO:0000256" key="8">
    <source>
        <dbReference type="ARBA" id="ARBA00022842"/>
    </source>
</evidence>
<dbReference type="PANTHER" id="PTHR21060:SF21">
    <property type="entry name" value="ACETATE KINASE"/>
    <property type="match status" value="1"/>
</dbReference>
<feature type="site" description="Transition state stabilizer" evidence="9">
    <location>
        <position position="181"/>
    </location>
</feature>
<keyword evidence="3 9" id="KW-0808">Transferase</keyword>
<dbReference type="InterPro" id="IPR023865">
    <property type="entry name" value="Aliphatic_acid_kinase_CS"/>
</dbReference>
<evidence type="ECO:0000256" key="2">
    <source>
        <dbReference type="ARBA" id="ARBA00022490"/>
    </source>
</evidence>
<feature type="binding site" evidence="9">
    <location>
        <position position="93"/>
    </location>
    <ligand>
        <name>substrate</name>
    </ligand>
</feature>
<comment type="similarity">
    <text evidence="1 9 10">Belongs to the acetokinase family.</text>
</comment>
<dbReference type="Proteomes" id="UP000230709">
    <property type="component" value="Chromosome"/>
</dbReference>
<keyword evidence="5 9" id="KW-0547">Nucleotide-binding</keyword>
<proteinExistence type="inferred from homology"/>
<evidence type="ECO:0000256" key="1">
    <source>
        <dbReference type="ARBA" id="ARBA00008748"/>
    </source>
</evidence>
<keyword evidence="4 9" id="KW-0479">Metal-binding</keyword>
<protein>
    <recommendedName>
        <fullName evidence="9">Acetate kinase</fullName>
        <ecNumber evidence="9">2.7.2.1</ecNumber>
    </recommendedName>
    <alternativeName>
        <fullName evidence="9">Acetokinase</fullName>
    </alternativeName>
</protein>
<dbReference type="InterPro" id="IPR043129">
    <property type="entry name" value="ATPase_NBD"/>
</dbReference>
<dbReference type="InterPro" id="IPR000890">
    <property type="entry name" value="Aliphatic_acid_kin_short-chain"/>
</dbReference>
<feature type="active site" description="Proton donor/acceptor" evidence="9">
    <location>
        <position position="150"/>
    </location>
</feature>
<organism evidence="11 12">
    <name type="scientific">Methylosinus trichosporium (strain ATCC 35070 / NCIMB 11131 / UNIQEM 75 / OB3b)</name>
    <dbReference type="NCBI Taxonomy" id="595536"/>
    <lineage>
        <taxon>Bacteria</taxon>
        <taxon>Pseudomonadati</taxon>
        <taxon>Pseudomonadota</taxon>
        <taxon>Alphaproteobacteria</taxon>
        <taxon>Hyphomicrobiales</taxon>
        <taxon>Methylocystaceae</taxon>
        <taxon>Methylosinus</taxon>
    </lineage>
</organism>
<dbReference type="GO" id="GO:0000287">
    <property type="term" value="F:magnesium ion binding"/>
    <property type="evidence" value="ECO:0007669"/>
    <property type="project" value="UniProtKB-UniRule"/>
</dbReference>
<dbReference type="PRINTS" id="PR00471">
    <property type="entry name" value="ACETATEKNASE"/>
</dbReference>
<dbReference type="HAMAP" id="MF_00020">
    <property type="entry name" value="Acetate_kinase"/>
    <property type="match status" value="1"/>
</dbReference>
<dbReference type="GO" id="GO:0006083">
    <property type="term" value="P:acetate metabolic process"/>
    <property type="evidence" value="ECO:0007669"/>
    <property type="project" value="TreeGrafter"/>
</dbReference>
<feature type="binding site" evidence="9">
    <location>
        <begin position="208"/>
        <end position="212"/>
    </location>
    <ligand>
        <name>ATP</name>
        <dbReference type="ChEBI" id="CHEBI:30616"/>
    </ligand>
</feature>
<feature type="binding site" evidence="9">
    <location>
        <position position="9"/>
    </location>
    <ligand>
        <name>Mg(2+)</name>
        <dbReference type="ChEBI" id="CHEBI:18420"/>
    </ligand>
</feature>
<comment type="subunit">
    <text evidence="9">Homodimer.</text>
</comment>
<dbReference type="Pfam" id="PF00871">
    <property type="entry name" value="Acetate_kinase"/>
    <property type="match status" value="1"/>
</dbReference>
<feature type="binding site" evidence="9">
    <location>
        <position position="16"/>
    </location>
    <ligand>
        <name>ATP</name>
        <dbReference type="ChEBI" id="CHEBI:30616"/>
    </ligand>
</feature>
<dbReference type="PANTHER" id="PTHR21060">
    <property type="entry name" value="ACETATE KINASE"/>
    <property type="match status" value="1"/>
</dbReference>
<keyword evidence="2 9" id="KW-0963">Cytoplasm</keyword>
<dbReference type="GO" id="GO:0006085">
    <property type="term" value="P:acetyl-CoA biosynthetic process"/>
    <property type="evidence" value="ECO:0007669"/>
    <property type="project" value="UniProtKB-UniRule"/>
</dbReference>
<reference evidence="12" key="1">
    <citation type="submission" date="2017-10" db="EMBL/GenBank/DDBJ databases">
        <title>Completed PacBio SMRT sequence of Methylosinus trichosporium OB3b reveals presence of a third large plasmid.</title>
        <authorList>
            <person name="Charles T.C."/>
            <person name="Lynch M.D.J."/>
            <person name="Heil J.R."/>
            <person name="Cheng J."/>
        </authorList>
    </citation>
    <scope>NUCLEOTIDE SEQUENCE [LARGE SCALE GENOMIC DNA]</scope>
    <source>
        <strain evidence="12">OB3b</strain>
    </source>
</reference>
<dbReference type="GO" id="GO:0005829">
    <property type="term" value="C:cytosol"/>
    <property type="evidence" value="ECO:0007669"/>
    <property type="project" value="TreeGrafter"/>
</dbReference>
<evidence type="ECO:0000256" key="6">
    <source>
        <dbReference type="ARBA" id="ARBA00022777"/>
    </source>
</evidence>
<keyword evidence="8 9" id="KW-0460">Magnesium</keyword>
<keyword evidence="7 9" id="KW-0067">ATP-binding</keyword>
<dbReference type="KEGG" id="mtw:CQW49_15765"/>
<accession>A0A2D2D2G4</accession>
<dbReference type="UniPathway" id="UPA00340">
    <property type="reaction ID" value="UER00458"/>
</dbReference>
<dbReference type="SUPFAM" id="SSF53067">
    <property type="entry name" value="Actin-like ATPase domain"/>
    <property type="match status" value="2"/>
</dbReference>